<name>A0A9D1Q1X6_9FIRM</name>
<dbReference type="EMBL" id="DXHS01000089">
    <property type="protein sequence ID" value="HIW02804.1"/>
    <property type="molecule type" value="Genomic_DNA"/>
</dbReference>
<dbReference type="PANTHER" id="PTHR43567">
    <property type="entry name" value="FLAVOREDOXIN-RELATED-RELATED"/>
    <property type="match status" value="1"/>
</dbReference>
<reference evidence="3" key="2">
    <citation type="submission" date="2021-04" db="EMBL/GenBank/DDBJ databases">
        <authorList>
            <person name="Gilroy R."/>
        </authorList>
    </citation>
    <scope>NUCLEOTIDE SEQUENCE</scope>
    <source>
        <strain evidence="3">12435</strain>
    </source>
</reference>
<reference evidence="3" key="1">
    <citation type="journal article" date="2021" name="PeerJ">
        <title>Extensive microbial diversity within the chicken gut microbiome revealed by metagenomics and culture.</title>
        <authorList>
            <person name="Gilroy R."/>
            <person name="Ravi A."/>
            <person name="Getino M."/>
            <person name="Pursley I."/>
            <person name="Horton D.L."/>
            <person name="Alikhan N.F."/>
            <person name="Baker D."/>
            <person name="Gharbi K."/>
            <person name="Hall N."/>
            <person name="Watson M."/>
            <person name="Adriaenssens E.M."/>
            <person name="Foster-Nyarko E."/>
            <person name="Jarju S."/>
            <person name="Secka A."/>
            <person name="Antonio M."/>
            <person name="Oren A."/>
            <person name="Chaudhuri R.R."/>
            <person name="La Ragione R."/>
            <person name="Hildebrand F."/>
            <person name="Pallen M.J."/>
        </authorList>
    </citation>
    <scope>NUCLEOTIDE SEQUENCE</scope>
    <source>
        <strain evidence="3">12435</strain>
    </source>
</reference>
<dbReference type="Gene3D" id="2.30.110.10">
    <property type="entry name" value="Electron Transport, Fmn-binding Protein, Chain A"/>
    <property type="match status" value="1"/>
</dbReference>
<organism evidence="3 4">
    <name type="scientific">Candidatus Protoclostridium stercorigallinarum</name>
    <dbReference type="NCBI Taxonomy" id="2838741"/>
    <lineage>
        <taxon>Bacteria</taxon>
        <taxon>Bacillati</taxon>
        <taxon>Bacillota</taxon>
        <taxon>Clostridia</taxon>
        <taxon>Candidatus Protoclostridium</taxon>
    </lineage>
</organism>
<evidence type="ECO:0000259" key="2">
    <source>
        <dbReference type="Pfam" id="PF01613"/>
    </source>
</evidence>
<dbReference type="InterPro" id="IPR002563">
    <property type="entry name" value="Flavin_Rdtase-like_dom"/>
</dbReference>
<dbReference type="SUPFAM" id="SSF50475">
    <property type="entry name" value="FMN-binding split barrel"/>
    <property type="match status" value="1"/>
</dbReference>
<accession>A0A9D1Q1X6</accession>
<protein>
    <submittedName>
        <fullName evidence="3">Flavin reductase family protein</fullName>
    </submittedName>
</protein>
<dbReference type="InterPro" id="IPR012349">
    <property type="entry name" value="Split_barrel_FMN-bd"/>
</dbReference>
<feature type="domain" description="Flavin reductase like" evidence="2">
    <location>
        <begin position="18"/>
        <end position="163"/>
    </location>
</feature>
<dbReference type="Pfam" id="PF01613">
    <property type="entry name" value="Flavin_Reduct"/>
    <property type="match status" value="1"/>
</dbReference>
<proteinExistence type="inferred from homology"/>
<dbReference type="PANTHER" id="PTHR43567:SF5">
    <property type="entry name" value="HYPOTHETICAL CYTOSOLIC PROTEIN"/>
    <property type="match status" value="1"/>
</dbReference>
<dbReference type="GO" id="GO:0010181">
    <property type="term" value="F:FMN binding"/>
    <property type="evidence" value="ECO:0007669"/>
    <property type="project" value="InterPro"/>
</dbReference>
<evidence type="ECO:0000313" key="4">
    <source>
        <dbReference type="Proteomes" id="UP000823990"/>
    </source>
</evidence>
<dbReference type="AlphaFoldDB" id="A0A9D1Q1X6"/>
<evidence type="ECO:0000256" key="1">
    <source>
        <dbReference type="ARBA" id="ARBA00038054"/>
    </source>
</evidence>
<sequence>MTDRQRNLVLNAIKMGGVFVTCGTGDKVNIMNTRWGTLGRMWNRDVFVLPVRKKKFSHDLIDKNKCFVVNVPTTDMTAQLFKCSSMSGREVDKFKELGFEAMPAKQIKSVSIAECALHLECKVIYVCEMRESKLDPIIARDMYINREYHTLYFGEIVRCSVDKR</sequence>
<dbReference type="Proteomes" id="UP000823990">
    <property type="component" value="Unassembled WGS sequence"/>
</dbReference>
<dbReference type="InterPro" id="IPR052174">
    <property type="entry name" value="Flavoredoxin"/>
</dbReference>
<evidence type="ECO:0000313" key="3">
    <source>
        <dbReference type="EMBL" id="HIW02804.1"/>
    </source>
</evidence>
<comment type="similarity">
    <text evidence="1">Belongs to the flavoredoxin family.</text>
</comment>
<gene>
    <name evidence="3" type="ORF">H9892_05640</name>
</gene>
<dbReference type="GO" id="GO:0016646">
    <property type="term" value="F:oxidoreductase activity, acting on the CH-NH group of donors, NAD or NADP as acceptor"/>
    <property type="evidence" value="ECO:0007669"/>
    <property type="project" value="UniProtKB-ARBA"/>
</dbReference>
<comment type="caution">
    <text evidence="3">The sequence shown here is derived from an EMBL/GenBank/DDBJ whole genome shotgun (WGS) entry which is preliminary data.</text>
</comment>